<gene>
    <name evidence="11" type="ORF">H9S92_09040</name>
</gene>
<dbReference type="InterPro" id="IPR035093">
    <property type="entry name" value="RelE/ParE_toxin_dom_sf"/>
</dbReference>
<protein>
    <recommendedName>
        <fullName evidence="7">DNA 3'-5' helicase</fullName>
        <ecNumber evidence="7">5.6.2.4</ecNumber>
    </recommendedName>
</protein>
<dbReference type="PROSITE" id="PS51198">
    <property type="entry name" value="UVRD_HELICASE_ATP_BIND"/>
    <property type="match status" value="1"/>
</dbReference>
<sequence>MDFRIADTFTDALAKLSNKEQKSIKITLMDLQLDPTGNGLRLHKLNARDKHFWSVSANMDLRIIIHRDGNSTLVCYVDHHDDAYAWANNRKLEVHPSTGAAQLVEISEVSREVIVPIYINKRVEREITEGHRQPRKPLAIYADEFLLRYGVPETWLQQLKEATEDQLLNLIEHLPGEAVEALLDLAIGTIPPEPVQKENAPADPFEHPDALRRFRLIESREELEAALDAPWDKWTIFLHPSQRELVAKDYSGPARVSGSAGTGKTVVALHRAVHLVRANPEAIVLLTTFSDALANALRKSLNRLLQHEPVLGERITIQALDAVANRIFRARTQDAKMVDEQSQNELLLAAAEQTDHDFTIAFLKNEWHNVVNPWQLKTLKDYLDVKRIGRRTALPQSRREKAWPIFATVFAELEKQGWYTQASIFQALSDRYAHPKELSPYDYVVVDEAQDISVPQLRFLASLVGSKPNGLFFSGDLGQRIFQAPFSWSALGVSVRGRAATLRINYRTSHQIRSQADLLLSPEVADLDGNTETRNNTQSVFNGPVPTIKVFGTPEEEWNAVADWISTRIAAGVSPEEIAVFVRSAAELNRAHLAVEAADQTACELDEKLNTKINCVTISTMHLAKGLEFKAVAVMACDEDVIPSPERIENVLDMAQIEEVYETERHLLYVACTRARDFLWISCAGGASEFLGDLNG</sequence>
<keyword evidence="4 9" id="KW-0067">ATP-binding</keyword>
<evidence type="ECO:0000259" key="10">
    <source>
        <dbReference type="PROSITE" id="PS51198"/>
    </source>
</evidence>
<evidence type="ECO:0000256" key="5">
    <source>
        <dbReference type="ARBA" id="ARBA00023235"/>
    </source>
</evidence>
<dbReference type="InterPro" id="IPR000212">
    <property type="entry name" value="DNA_helicase_UvrD/REP"/>
</dbReference>
<keyword evidence="5" id="KW-0413">Isomerase</keyword>
<accession>A0A923PMB0</accession>
<dbReference type="AlphaFoldDB" id="A0A923PMB0"/>
<evidence type="ECO:0000313" key="12">
    <source>
        <dbReference type="Proteomes" id="UP000650081"/>
    </source>
</evidence>
<reference evidence="11" key="1">
    <citation type="submission" date="2020-08" db="EMBL/GenBank/DDBJ databases">
        <title>Lewinella bacteria from marine environments.</title>
        <authorList>
            <person name="Zhong Y."/>
        </authorList>
    </citation>
    <scope>NUCLEOTIDE SEQUENCE</scope>
    <source>
        <strain evidence="11">KCTC 42187</strain>
    </source>
</reference>
<feature type="binding site" evidence="9">
    <location>
        <begin position="258"/>
        <end position="265"/>
    </location>
    <ligand>
        <name>ATP</name>
        <dbReference type="ChEBI" id="CHEBI:30616"/>
    </ligand>
</feature>
<dbReference type="Gene3D" id="3.30.2310.20">
    <property type="entry name" value="RelE-like"/>
    <property type="match status" value="1"/>
</dbReference>
<dbReference type="SUPFAM" id="SSF52540">
    <property type="entry name" value="P-loop containing nucleoside triphosphate hydrolases"/>
    <property type="match status" value="1"/>
</dbReference>
<dbReference type="InterPro" id="IPR014017">
    <property type="entry name" value="DNA_helicase_UvrD-like_C"/>
</dbReference>
<comment type="catalytic activity">
    <reaction evidence="8">
        <text>ATP + H2O = ADP + phosphate + H(+)</text>
        <dbReference type="Rhea" id="RHEA:13065"/>
        <dbReference type="ChEBI" id="CHEBI:15377"/>
        <dbReference type="ChEBI" id="CHEBI:15378"/>
        <dbReference type="ChEBI" id="CHEBI:30616"/>
        <dbReference type="ChEBI" id="CHEBI:43474"/>
        <dbReference type="ChEBI" id="CHEBI:456216"/>
        <dbReference type="EC" id="5.6.2.4"/>
    </reaction>
</comment>
<evidence type="ECO:0000313" key="11">
    <source>
        <dbReference type="EMBL" id="MBC6994306.1"/>
    </source>
</evidence>
<dbReference type="GO" id="GO:0016787">
    <property type="term" value="F:hydrolase activity"/>
    <property type="evidence" value="ECO:0007669"/>
    <property type="project" value="UniProtKB-UniRule"/>
</dbReference>
<evidence type="ECO:0000256" key="4">
    <source>
        <dbReference type="ARBA" id="ARBA00022840"/>
    </source>
</evidence>
<dbReference type="GO" id="GO:0005829">
    <property type="term" value="C:cytosol"/>
    <property type="evidence" value="ECO:0007669"/>
    <property type="project" value="TreeGrafter"/>
</dbReference>
<dbReference type="PANTHER" id="PTHR11070:SF45">
    <property type="entry name" value="DNA 3'-5' HELICASE"/>
    <property type="match status" value="1"/>
</dbReference>
<dbReference type="Pfam" id="PF00580">
    <property type="entry name" value="UvrD-helicase"/>
    <property type="match status" value="1"/>
</dbReference>
<evidence type="ECO:0000256" key="9">
    <source>
        <dbReference type="PROSITE-ProRule" id="PRU00560"/>
    </source>
</evidence>
<feature type="domain" description="UvrD-like helicase ATP-binding" evidence="10">
    <location>
        <begin position="237"/>
        <end position="515"/>
    </location>
</feature>
<proteinExistence type="predicted"/>
<dbReference type="PANTHER" id="PTHR11070">
    <property type="entry name" value="UVRD / RECB / PCRA DNA HELICASE FAMILY MEMBER"/>
    <property type="match status" value="1"/>
</dbReference>
<comment type="catalytic activity">
    <reaction evidence="6">
        <text>Couples ATP hydrolysis with the unwinding of duplex DNA by translocating in the 3'-5' direction.</text>
        <dbReference type="EC" id="5.6.2.4"/>
    </reaction>
</comment>
<evidence type="ECO:0000256" key="8">
    <source>
        <dbReference type="ARBA" id="ARBA00048988"/>
    </source>
</evidence>
<evidence type="ECO:0000256" key="1">
    <source>
        <dbReference type="ARBA" id="ARBA00022741"/>
    </source>
</evidence>
<keyword evidence="1 9" id="KW-0547">Nucleotide-binding</keyword>
<name>A0A923PMB0_9BACT</name>
<evidence type="ECO:0000256" key="2">
    <source>
        <dbReference type="ARBA" id="ARBA00022801"/>
    </source>
</evidence>
<keyword evidence="2 9" id="KW-0378">Hydrolase</keyword>
<dbReference type="EMBL" id="JACSIT010000096">
    <property type="protein sequence ID" value="MBC6994306.1"/>
    <property type="molecule type" value="Genomic_DNA"/>
</dbReference>
<dbReference type="EC" id="5.6.2.4" evidence="7"/>
<dbReference type="Gene3D" id="3.40.50.300">
    <property type="entry name" value="P-loop containing nucleotide triphosphate hydrolases"/>
    <property type="match status" value="2"/>
</dbReference>
<dbReference type="GO" id="GO:0043138">
    <property type="term" value="F:3'-5' DNA helicase activity"/>
    <property type="evidence" value="ECO:0007669"/>
    <property type="project" value="UniProtKB-EC"/>
</dbReference>
<dbReference type="RefSeq" id="WP_187466387.1">
    <property type="nucleotide sequence ID" value="NZ_JACSIT010000096.1"/>
</dbReference>
<keyword evidence="12" id="KW-1185">Reference proteome</keyword>
<dbReference type="InterPro" id="IPR027417">
    <property type="entry name" value="P-loop_NTPase"/>
</dbReference>
<comment type="caution">
    <text evidence="11">The sequence shown here is derived from an EMBL/GenBank/DDBJ whole genome shotgun (WGS) entry which is preliminary data.</text>
</comment>
<evidence type="ECO:0000256" key="6">
    <source>
        <dbReference type="ARBA" id="ARBA00034617"/>
    </source>
</evidence>
<organism evidence="11 12">
    <name type="scientific">Neolewinella lacunae</name>
    <dbReference type="NCBI Taxonomy" id="1517758"/>
    <lineage>
        <taxon>Bacteria</taxon>
        <taxon>Pseudomonadati</taxon>
        <taxon>Bacteroidota</taxon>
        <taxon>Saprospiria</taxon>
        <taxon>Saprospirales</taxon>
        <taxon>Lewinellaceae</taxon>
        <taxon>Neolewinella</taxon>
    </lineage>
</organism>
<dbReference type="SUPFAM" id="SSF143011">
    <property type="entry name" value="RelE-like"/>
    <property type="match status" value="1"/>
</dbReference>
<dbReference type="GO" id="GO:0003677">
    <property type="term" value="F:DNA binding"/>
    <property type="evidence" value="ECO:0007669"/>
    <property type="project" value="InterPro"/>
</dbReference>
<dbReference type="Proteomes" id="UP000650081">
    <property type="component" value="Unassembled WGS sequence"/>
</dbReference>
<dbReference type="InterPro" id="IPR014016">
    <property type="entry name" value="UvrD-like_ATP-bd"/>
</dbReference>
<keyword evidence="3 9" id="KW-0347">Helicase</keyword>
<evidence type="ECO:0000256" key="7">
    <source>
        <dbReference type="ARBA" id="ARBA00034808"/>
    </source>
</evidence>
<dbReference type="Pfam" id="PF13361">
    <property type="entry name" value="UvrD_C"/>
    <property type="match status" value="1"/>
</dbReference>
<evidence type="ECO:0000256" key="3">
    <source>
        <dbReference type="ARBA" id="ARBA00022806"/>
    </source>
</evidence>
<dbReference type="GO" id="GO:0000725">
    <property type="term" value="P:recombinational repair"/>
    <property type="evidence" value="ECO:0007669"/>
    <property type="project" value="TreeGrafter"/>
</dbReference>
<dbReference type="GO" id="GO:0005524">
    <property type="term" value="F:ATP binding"/>
    <property type="evidence" value="ECO:0007669"/>
    <property type="project" value="UniProtKB-UniRule"/>
</dbReference>